<feature type="transmembrane region" description="Helical" evidence="14">
    <location>
        <begin position="278"/>
        <end position="297"/>
    </location>
</feature>
<comment type="caution">
    <text evidence="15">The sequence shown here is derived from an EMBL/GenBank/DDBJ whole genome shotgun (WGS) entry which is preliminary data.</text>
</comment>
<protein>
    <recommendedName>
        <fullName evidence="11 14">Protoheme IX farnesyltransferase</fullName>
        <ecNumber evidence="3 14">2.5.1.141</ecNumber>
    </recommendedName>
    <alternativeName>
        <fullName evidence="12 14">Heme B farnesyltransferase</fullName>
    </alternativeName>
    <alternativeName>
        <fullName evidence="10 14">Heme O synthase</fullName>
    </alternativeName>
</protein>
<evidence type="ECO:0000256" key="12">
    <source>
        <dbReference type="ARBA" id="ARBA00042475"/>
    </source>
</evidence>
<evidence type="ECO:0000256" key="8">
    <source>
        <dbReference type="ARBA" id="ARBA00023133"/>
    </source>
</evidence>
<evidence type="ECO:0000256" key="4">
    <source>
        <dbReference type="ARBA" id="ARBA00022475"/>
    </source>
</evidence>
<dbReference type="CDD" id="cd13957">
    <property type="entry name" value="PT_UbiA_Cox10"/>
    <property type="match status" value="1"/>
</dbReference>
<dbReference type="Pfam" id="PF01040">
    <property type="entry name" value="UbiA"/>
    <property type="match status" value="1"/>
</dbReference>
<feature type="transmembrane region" description="Helical" evidence="14">
    <location>
        <begin position="244"/>
        <end position="266"/>
    </location>
</feature>
<evidence type="ECO:0000256" key="6">
    <source>
        <dbReference type="ARBA" id="ARBA00022692"/>
    </source>
</evidence>
<name>A0A2T2XLB9_9FIRM</name>
<organism evidence="15 16">
    <name type="scientific">Sulfobacillus benefaciens</name>
    <dbReference type="NCBI Taxonomy" id="453960"/>
    <lineage>
        <taxon>Bacteria</taxon>
        <taxon>Bacillati</taxon>
        <taxon>Bacillota</taxon>
        <taxon>Clostridia</taxon>
        <taxon>Eubacteriales</taxon>
        <taxon>Clostridiales Family XVII. Incertae Sedis</taxon>
        <taxon>Sulfobacillus</taxon>
    </lineage>
</organism>
<proteinExistence type="inferred from homology"/>
<comment type="similarity">
    <text evidence="14">Belongs to the UbiA prenyltransferase family. Protoheme IX farnesyltransferase subfamily.</text>
</comment>
<keyword evidence="4 14" id="KW-1003">Cell membrane</keyword>
<keyword evidence="6 14" id="KW-0812">Transmembrane</keyword>
<comment type="miscellaneous">
    <text evidence="14">Carbon 2 of the heme B porphyrin ring is defined according to the Fischer nomenclature.</text>
</comment>
<dbReference type="InterPro" id="IPR030470">
    <property type="entry name" value="UbiA_prenylTrfase_CS"/>
</dbReference>
<dbReference type="InterPro" id="IPR044878">
    <property type="entry name" value="UbiA_sf"/>
</dbReference>
<dbReference type="GO" id="GO:0005886">
    <property type="term" value="C:plasma membrane"/>
    <property type="evidence" value="ECO:0007669"/>
    <property type="project" value="UniProtKB-SubCell"/>
</dbReference>
<dbReference type="HAMAP" id="MF_00154">
    <property type="entry name" value="CyoE_CtaB"/>
    <property type="match status" value="1"/>
</dbReference>
<dbReference type="InterPro" id="IPR000537">
    <property type="entry name" value="UbiA_prenyltransferase"/>
</dbReference>
<feature type="transmembrane region" description="Helical" evidence="14">
    <location>
        <begin position="94"/>
        <end position="114"/>
    </location>
</feature>
<dbReference type="UniPathway" id="UPA00834">
    <property type="reaction ID" value="UER00712"/>
</dbReference>
<dbReference type="AlphaFoldDB" id="A0A2T2XLB9"/>
<keyword evidence="5 14" id="KW-0808">Transferase</keyword>
<evidence type="ECO:0000256" key="9">
    <source>
        <dbReference type="ARBA" id="ARBA00023136"/>
    </source>
</evidence>
<dbReference type="Proteomes" id="UP000242972">
    <property type="component" value="Unassembled WGS sequence"/>
</dbReference>
<comment type="subcellular location">
    <subcellularLocation>
        <location evidence="1 14">Cell membrane</location>
        <topology evidence="1 14">Multi-pass membrane protein</topology>
    </subcellularLocation>
</comment>
<evidence type="ECO:0000256" key="10">
    <source>
        <dbReference type="ARBA" id="ARBA00030253"/>
    </source>
</evidence>
<feature type="transmembrane region" description="Helical" evidence="14">
    <location>
        <begin position="27"/>
        <end position="46"/>
    </location>
</feature>
<dbReference type="EMBL" id="PXYW01000002">
    <property type="protein sequence ID" value="PSR35283.1"/>
    <property type="molecule type" value="Genomic_DNA"/>
</dbReference>
<dbReference type="PANTHER" id="PTHR43448">
    <property type="entry name" value="PROTOHEME IX FARNESYLTRANSFERASE, MITOCHONDRIAL"/>
    <property type="match status" value="1"/>
</dbReference>
<evidence type="ECO:0000256" key="7">
    <source>
        <dbReference type="ARBA" id="ARBA00022989"/>
    </source>
</evidence>
<gene>
    <name evidence="14" type="primary">ctaB</name>
    <name evidence="15" type="ORF">C7B46_01020</name>
</gene>
<evidence type="ECO:0000256" key="13">
    <source>
        <dbReference type="ARBA" id="ARBA00047690"/>
    </source>
</evidence>
<comment type="subunit">
    <text evidence="14">Interacts with CtaA.</text>
</comment>
<feature type="transmembrane region" description="Helical" evidence="14">
    <location>
        <begin position="222"/>
        <end position="238"/>
    </location>
</feature>
<dbReference type="EC" id="2.5.1.141" evidence="3 14"/>
<dbReference type="NCBIfam" id="TIGR01473">
    <property type="entry name" value="cyoE_ctaB"/>
    <property type="match status" value="1"/>
</dbReference>
<keyword evidence="9 14" id="KW-0472">Membrane</keyword>
<dbReference type="Gene3D" id="1.10.357.140">
    <property type="entry name" value="UbiA prenyltransferase"/>
    <property type="match status" value="1"/>
</dbReference>
<keyword evidence="7 14" id="KW-1133">Transmembrane helix</keyword>
<feature type="transmembrane region" description="Helical" evidence="14">
    <location>
        <begin position="173"/>
        <end position="196"/>
    </location>
</feature>
<evidence type="ECO:0000256" key="3">
    <source>
        <dbReference type="ARBA" id="ARBA00012292"/>
    </source>
</evidence>
<accession>A0A2T2XLB9</accession>
<comment type="catalytic activity">
    <reaction evidence="13 14">
        <text>heme b + (2E,6E)-farnesyl diphosphate + H2O = Fe(II)-heme o + diphosphate</text>
        <dbReference type="Rhea" id="RHEA:28070"/>
        <dbReference type="ChEBI" id="CHEBI:15377"/>
        <dbReference type="ChEBI" id="CHEBI:33019"/>
        <dbReference type="ChEBI" id="CHEBI:60344"/>
        <dbReference type="ChEBI" id="CHEBI:60530"/>
        <dbReference type="ChEBI" id="CHEBI:175763"/>
        <dbReference type="EC" id="2.5.1.141"/>
    </reaction>
</comment>
<dbReference type="FunFam" id="1.10.357.140:FF:000001">
    <property type="entry name" value="Protoheme IX farnesyltransferase"/>
    <property type="match status" value="1"/>
</dbReference>
<reference evidence="15 16" key="1">
    <citation type="journal article" date="2014" name="BMC Genomics">
        <title>Comparison of environmental and isolate Sulfobacillus genomes reveals diverse carbon, sulfur, nitrogen, and hydrogen metabolisms.</title>
        <authorList>
            <person name="Justice N.B."/>
            <person name="Norman A."/>
            <person name="Brown C.T."/>
            <person name="Singh A."/>
            <person name="Thomas B.C."/>
            <person name="Banfield J.F."/>
        </authorList>
    </citation>
    <scope>NUCLEOTIDE SEQUENCE [LARGE SCALE GENOMIC DNA]</scope>
    <source>
        <strain evidence="15">AMDSBA4</strain>
    </source>
</reference>
<dbReference type="InterPro" id="IPR006369">
    <property type="entry name" value="Protohaem_IX_farnesylTrfase"/>
</dbReference>
<comment type="pathway">
    <text evidence="2 14">Porphyrin-containing compound metabolism; heme O biosynthesis; heme O from protoheme: step 1/1.</text>
</comment>
<evidence type="ECO:0000256" key="1">
    <source>
        <dbReference type="ARBA" id="ARBA00004651"/>
    </source>
</evidence>
<evidence type="ECO:0000256" key="2">
    <source>
        <dbReference type="ARBA" id="ARBA00004919"/>
    </source>
</evidence>
<feature type="transmembrane region" description="Helical" evidence="14">
    <location>
        <begin position="148"/>
        <end position="167"/>
    </location>
</feature>
<feature type="transmembrane region" description="Helical" evidence="14">
    <location>
        <begin position="120"/>
        <end position="141"/>
    </location>
</feature>
<evidence type="ECO:0000313" key="16">
    <source>
        <dbReference type="Proteomes" id="UP000242972"/>
    </source>
</evidence>
<feature type="transmembrane region" description="Helical" evidence="14">
    <location>
        <begin position="52"/>
        <end position="73"/>
    </location>
</feature>
<evidence type="ECO:0000313" key="15">
    <source>
        <dbReference type="EMBL" id="PSR35283.1"/>
    </source>
</evidence>
<sequence>MYSELVTVERNWVAVVADYVALTKPRIIVLLAITAYCAMVVAHGGLPGIGLTVVTLVGLALSTGGAHAVNMWYDRDIDKVMRRTKMRPVAAGRMAPANALVFGIVVELVSFVGMGLLVNWVAALCSLSGFLFYVFIYTIWLKRRTPQNIVIGGAAGAFPPLVGWAAVTGHLGIAAWLMFLIIFLWTPPHFWSLALYKQEDYKRAGIPMMPVVRGEQVTKRQSLGYSIVLLLASVLLYWTHVVTLVYLVVAVLLGVTFIGYNVYLIRESAPEVTWAKRTFKFSLIYMTAIFFAMVVAVHH</sequence>
<dbReference type="NCBIfam" id="NF003349">
    <property type="entry name" value="PRK04375.1-2"/>
    <property type="match status" value="1"/>
</dbReference>
<evidence type="ECO:0000256" key="5">
    <source>
        <dbReference type="ARBA" id="ARBA00022679"/>
    </source>
</evidence>
<evidence type="ECO:0000256" key="11">
    <source>
        <dbReference type="ARBA" id="ARBA00040810"/>
    </source>
</evidence>
<dbReference type="GO" id="GO:0048034">
    <property type="term" value="P:heme O biosynthetic process"/>
    <property type="evidence" value="ECO:0007669"/>
    <property type="project" value="UniProtKB-UniRule"/>
</dbReference>
<keyword evidence="8 14" id="KW-0350">Heme biosynthesis</keyword>
<dbReference type="PANTHER" id="PTHR43448:SF7">
    <property type="entry name" value="4-HYDROXYBENZOATE SOLANESYLTRANSFERASE"/>
    <property type="match status" value="1"/>
</dbReference>
<comment type="function">
    <text evidence="14">Converts heme B (protoheme IX) to heme O by substitution of the vinyl group on carbon 2 of heme B porphyrin ring with a hydroxyethyl farnesyl side group.</text>
</comment>
<dbReference type="PROSITE" id="PS00943">
    <property type="entry name" value="UBIA"/>
    <property type="match status" value="1"/>
</dbReference>
<dbReference type="GO" id="GO:0008495">
    <property type="term" value="F:protoheme IX farnesyltransferase activity"/>
    <property type="evidence" value="ECO:0007669"/>
    <property type="project" value="UniProtKB-UniRule"/>
</dbReference>
<evidence type="ECO:0000256" key="14">
    <source>
        <dbReference type="HAMAP-Rule" id="MF_00154"/>
    </source>
</evidence>